<keyword evidence="1" id="KW-0812">Transmembrane</keyword>
<proteinExistence type="predicted"/>
<name>A0A6N2LR35_SALVM</name>
<dbReference type="AlphaFoldDB" id="A0A6N2LR35"/>
<sequence>MEPGNCSSTSRPNLISFFHVVALPFWYTQFRARDLRSGRTLVPLHQPASFGGLMTSYTCSDTSRVRHELVVNCGRLLEYSRR</sequence>
<protein>
    <submittedName>
        <fullName evidence="2">Uncharacterized protein</fullName>
    </submittedName>
</protein>
<organism evidence="2">
    <name type="scientific">Salix viminalis</name>
    <name type="common">Common osier</name>
    <name type="synonym">Basket willow</name>
    <dbReference type="NCBI Taxonomy" id="40686"/>
    <lineage>
        <taxon>Eukaryota</taxon>
        <taxon>Viridiplantae</taxon>
        <taxon>Streptophyta</taxon>
        <taxon>Embryophyta</taxon>
        <taxon>Tracheophyta</taxon>
        <taxon>Spermatophyta</taxon>
        <taxon>Magnoliopsida</taxon>
        <taxon>eudicotyledons</taxon>
        <taxon>Gunneridae</taxon>
        <taxon>Pentapetalae</taxon>
        <taxon>rosids</taxon>
        <taxon>fabids</taxon>
        <taxon>Malpighiales</taxon>
        <taxon>Salicaceae</taxon>
        <taxon>Saliceae</taxon>
        <taxon>Salix</taxon>
    </lineage>
</organism>
<reference evidence="2" key="1">
    <citation type="submission" date="2019-03" db="EMBL/GenBank/DDBJ databases">
        <authorList>
            <person name="Mank J."/>
            <person name="Almeida P."/>
        </authorList>
    </citation>
    <scope>NUCLEOTIDE SEQUENCE</scope>
    <source>
        <strain evidence="2">78183</strain>
    </source>
</reference>
<dbReference type="EMBL" id="CAADRP010001585">
    <property type="protein sequence ID" value="VFU42657.1"/>
    <property type="molecule type" value="Genomic_DNA"/>
</dbReference>
<gene>
    <name evidence="2" type="ORF">SVIM_LOCUS258036</name>
</gene>
<evidence type="ECO:0000313" key="2">
    <source>
        <dbReference type="EMBL" id="VFU42657.1"/>
    </source>
</evidence>
<keyword evidence="1" id="KW-0472">Membrane</keyword>
<keyword evidence="1" id="KW-1133">Transmembrane helix</keyword>
<feature type="transmembrane region" description="Helical" evidence="1">
    <location>
        <begin position="12"/>
        <end position="30"/>
    </location>
</feature>
<accession>A0A6N2LR35</accession>
<evidence type="ECO:0000256" key="1">
    <source>
        <dbReference type="SAM" id="Phobius"/>
    </source>
</evidence>